<feature type="compositionally biased region" description="Acidic residues" evidence="3">
    <location>
        <begin position="516"/>
        <end position="531"/>
    </location>
</feature>
<feature type="compositionally biased region" description="Low complexity" evidence="3">
    <location>
        <begin position="341"/>
        <end position="353"/>
    </location>
</feature>
<dbReference type="InterPro" id="IPR002172">
    <property type="entry name" value="LDrepeatLR_classA_rpt"/>
</dbReference>
<reference evidence="5 6" key="1">
    <citation type="journal article" date="2013" name="Nature">
        <title>Insights into bilaterian evolution from three spiralian genomes.</title>
        <authorList>
            <person name="Simakov O."/>
            <person name="Marletaz F."/>
            <person name="Cho S.J."/>
            <person name="Edsinger-Gonzales E."/>
            <person name="Havlak P."/>
            <person name="Hellsten U."/>
            <person name="Kuo D.H."/>
            <person name="Larsson T."/>
            <person name="Lv J."/>
            <person name="Arendt D."/>
            <person name="Savage R."/>
            <person name="Osoegawa K."/>
            <person name="de Jong P."/>
            <person name="Grimwood J."/>
            <person name="Chapman J.A."/>
            <person name="Shapiro H."/>
            <person name="Aerts A."/>
            <person name="Otillar R.P."/>
            <person name="Terry A.Y."/>
            <person name="Boore J.L."/>
            <person name="Grigoriev I.V."/>
            <person name="Lindberg D.R."/>
            <person name="Seaver E.C."/>
            <person name="Weisblat D.A."/>
            <person name="Putnam N.H."/>
            <person name="Rokhsar D.S."/>
        </authorList>
    </citation>
    <scope>NUCLEOTIDE SEQUENCE [LARGE SCALE GENOMIC DNA]</scope>
</reference>
<accession>V3ZKT3</accession>
<proteinExistence type="predicted"/>
<feature type="compositionally biased region" description="Basic and acidic residues" evidence="3">
    <location>
        <begin position="532"/>
        <end position="567"/>
    </location>
</feature>
<evidence type="ECO:0000256" key="4">
    <source>
        <dbReference type="SAM" id="Phobius"/>
    </source>
</evidence>
<evidence type="ECO:0000256" key="3">
    <source>
        <dbReference type="SAM" id="MobiDB-lite"/>
    </source>
</evidence>
<evidence type="ECO:0000313" key="5">
    <source>
        <dbReference type="EMBL" id="ESO83005.1"/>
    </source>
</evidence>
<dbReference type="KEGG" id="lgi:LOTGIDRAFT_169836"/>
<feature type="transmembrane region" description="Helical" evidence="4">
    <location>
        <begin position="611"/>
        <end position="632"/>
    </location>
</feature>
<name>V3ZKT3_LOTGI</name>
<feature type="region of interest" description="Disordered" evidence="3">
    <location>
        <begin position="158"/>
        <end position="183"/>
    </location>
</feature>
<dbReference type="GeneID" id="20241241"/>
<protein>
    <recommendedName>
        <fullName evidence="7">EB domain-containing protein</fullName>
    </recommendedName>
</protein>
<dbReference type="OrthoDB" id="10037294at2759"/>
<dbReference type="AlphaFoldDB" id="V3ZKT3"/>
<dbReference type="Gene3D" id="2.40.128.620">
    <property type="match status" value="1"/>
</dbReference>
<gene>
    <name evidence="5" type="ORF">LOTGIDRAFT_169836</name>
</gene>
<evidence type="ECO:0000256" key="1">
    <source>
        <dbReference type="ARBA" id="ARBA00023157"/>
    </source>
</evidence>
<feature type="compositionally biased region" description="Low complexity" evidence="3">
    <location>
        <begin position="305"/>
        <end position="318"/>
    </location>
</feature>
<feature type="compositionally biased region" description="Basic and acidic residues" evidence="3">
    <location>
        <begin position="455"/>
        <end position="479"/>
    </location>
</feature>
<feature type="compositionally biased region" description="Polar residues" evidence="3">
    <location>
        <begin position="167"/>
        <end position="178"/>
    </location>
</feature>
<dbReference type="PROSITE" id="PS01209">
    <property type="entry name" value="LDLRA_1"/>
    <property type="match status" value="1"/>
</dbReference>
<keyword evidence="6" id="KW-1185">Reference proteome</keyword>
<dbReference type="RefSeq" id="XP_009066372.1">
    <property type="nucleotide sequence ID" value="XM_009068124.1"/>
</dbReference>
<keyword evidence="4" id="KW-0812">Transmembrane</keyword>
<dbReference type="CDD" id="cd00112">
    <property type="entry name" value="LDLa"/>
    <property type="match status" value="1"/>
</dbReference>
<evidence type="ECO:0000313" key="6">
    <source>
        <dbReference type="Proteomes" id="UP000030746"/>
    </source>
</evidence>
<feature type="compositionally biased region" description="Acidic residues" evidence="3">
    <location>
        <begin position="577"/>
        <end position="589"/>
    </location>
</feature>
<keyword evidence="4" id="KW-1133">Transmembrane helix</keyword>
<evidence type="ECO:0008006" key="7">
    <source>
        <dbReference type="Google" id="ProtNLM"/>
    </source>
</evidence>
<dbReference type="InterPro" id="IPR023415">
    <property type="entry name" value="LDLR_class-A_CS"/>
</dbReference>
<evidence type="ECO:0000256" key="2">
    <source>
        <dbReference type="PROSITE-ProRule" id="PRU00124"/>
    </source>
</evidence>
<dbReference type="EMBL" id="KB203827">
    <property type="protein sequence ID" value="ESO83005.1"/>
    <property type="molecule type" value="Genomic_DNA"/>
</dbReference>
<dbReference type="PROSITE" id="PS50068">
    <property type="entry name" value="LDLRA_2"/>
    <property type="match status" value="1"/>
</dbReference>
<keyword evidence="4" id="KW-0472">Membrane</keyword>
<feature type="compositionally biased region" description="Low complexity" evidence="3">
    <location>
        <begin position="376"/>
        <end position="397"/>
    </location>
</feature>
<dbReference type="Proteomes" id="UP000030746">
    <property type="component" value="Unassembled WGS sequence"/>
</dbReference>
<keyword evidence="1 2" id="KW-1015">Disulfide bond</keyword>
<feature type="disulfide bond" evidence="2">
    <location>
        <begin position="67"/>
        <end position="82"/>
    </location>
</feature>
<feature type="region of interest" description="Disordered" evidence="3">
    <location>
        <begin position="244"/>
        <end position="590"/>
    </location>
</feature>
<dbReference type="OMA" id="DEMGCKY"/>
<feature type="compositionally biased region" description="Basic and acidic residues" evidence="3">
    <location>
        <begin position="488"/>
        <end position="502"/>
    </location>
</feature>
<sequence>MVSIGGVCQTNGGCEDSHAFCLNGICTCRTSYYNKHGTCREVCGHSRFECKVVDLDGPDCIRNSLVCDGRNDCHDGSDERNCQTDAPLNRYPHWFQKQFGSHFNSQFRHQDYGTMAPEKNIPPTAESSVDAAGMAREFHQPQPTESSKDLDTAIKEMKKTNPDSKTESAISGDTLQKIQSKDENVQIVPATPKTNPVVVWPGSSSNEDIVIPQNNQQEPEKLIPTSNSNQHPYQKEIPMDTFIPDSMISSQGKKGPSYFLANKPQVPKPGPTQKTEVDIVPKPKLAKTQRPHPVHDAHMISDPDSNLNEQSSENSQPSLPFPGRKYPKNQLPLNQPGFENYYQPPFRQQQYPPDLTLADPDERQGDLTPFNRNYSPYNRPQQQQFPPFNNQLNYQNRQPPPRNPFTPERYGKNFMYDYPDYESYQPDSEDRSSQDHPAYIPAPGLYNRFNSVSQDADKNLKPADTKIHPHHTDVHDKNIKKPSTPVKNVKEIDLETHSKESPIDTQQNISEKDIVETSDEGTESTEDESNPDESKLDQDKSKTNPDESKQSTDSTESKEDQTKDTPKNTDTGSNEESKEETDLTNEETESLLVSKERLTVDSSFQTAQGPIIALSLGLAFTFLLLVFIGCRLRNMKRRLRKGRVLHSNEADYLINGMYL</sequence>
<dbReference type="PANTHER" id="PTHR46876">
    <property type="entry name" value="LOW-DENSITY LIPOPROTEIN RECEPTOR-RELATED PROTEIN 11"/>
    <property type="match status" value="1"/>
</dbReference>
<comment type="caution">
    <text evidence="2">Lacks conserved residue(s) required for the propagation of feature annotation.</text>
</comment>
<dbReference type="PANTHER" id="PTHR46876:SF1">
    <property type="entry name" value="LOW-DENSITY LIPOPROTEIN RECEPTOR-RELATED PROTEIN 11"/>
    <property type="match status" value="1"/>
</dbReference>
<dbReference type="Pfam" id="PF00057">
    <property type="entry name" value="Ldl_recept_a"/>
    <property type="match status" value="1"/>
</dbReference>
<dbReference type="CTD" id="20241241"/>
<dbReference type="SMART" id="SM00192">
    <property type="entry name" value="LDLa"/>
    <property type="match status" value="1"/>
</dbReference>
<dbReference type="SUPFAM" id="SSF57424">
    <property type="entry name" value="LDL receptor-like module"/>
    <property type="match status" value="1"/>
</dbReference>
<organism evidence="5 6">
    <name type="scientific">Lottia gigantea</name>
    <name type="common">Giant owl limpet</name>
    <dbReference type="NCBI Taxonomy" id="225164"/>
    <lineage>
        <taxon>Eukaryota</taxon>
        <taxon>Metazoa</taxon>
        <taxon>Spiralia</taxon>
        <taxon>Lophotrochozoa</taxon>
        <taxon>Mollusca</taxon>
        <taxon>Gastropoda</taxon>
        <taxon>Patellogastropoda</taxon>
        <taxon>Lottioidea</taxon>
        <taxon>Lottiidae</taxon>
        <taxon>Lottia</taxon>
    </lineage>
</organism>
<dbReference type="HOGENOM" id="CLU_416385_0_0_1"/>
<dbReference type="InterPro" id="IPR036055">
    <property type="entry name" value="LDL_receptor-like_sf"/>
</dbReference>